<name>A0A6G4WJ43_9HYPH</name>
<dbReference type="Gene3D" id="3.40.190.290">
    <property type="match status" value="1"/>
</dbReference>
<evidence type="ECO:0000313" key="7">
    <source>
        <dbReference type="Proteomes" id="UP001642900"/>
    </source>
</evidence>
<proteinExistence type="inferred from homology"/>
<evidence type="ECO:0000259" key="5">
    <source>
        <dbReference type="PROSITE" id="PS50931"/>
    </source>
</evidence>
<feature type="domain" description="HTH lysR-type" evidence="5">
    <location>
        <begin position="34"/>
        <end position="92"/>
    </location>
</feature>
<keyword evidence="3" id="KW-0238">DNA-binding</keyword>
<dbReference type="Pfam" id="PF00126">
    <property type="entry name" value="HTH_1"/>
    <property type="match status" value="1"/>
</dbReference>
<comment type="similarity">
    <text evidence="1">Belongs to the LysR transcriptional regulatory family.</text>
</comment>
<dbReference type="PROSITE" id="PS50931">
    <property type="entry name" value="HTH_LYSR"/>
    <property type="match status" value="1"/>
</dbReference>
<dbReference type="GO" id="GO:0003700">
    <property type="term" value="F:DNA-binding transcription factor activity"/>
    <property type="evidence" value="ECO:0007669"/>
    <property type="project" value="InterPro"/>
</dbReference>
<dbReference type="InterPro" id="IPR036388">
    <property type="entry name" value="WH-like_DNA-bd_sf"/>
</dbReference>
<accession>A0A6G4WJ43</accession>
<dbReference type="PRINTS" id="PR00039">
    <property type="entry name" value="HTHLYSR"/>
</dbReference>
<evidence type="ECO:0000256" key="1">
    <source>
        <dbReference type="ARBA" id="ARBA00009437"/>
    </source>
</evidence>
<evidence type="ECO:0000256" key="2">
    <source>
        <dbReference type="ARBA" id="ARBA00023015"/>
    </source>
</evidence>
<sequence>MDHRREIALDIDRKKLDNIEDNDPLNGYIMQPNPTLDQLQVFLAVTESGSFSGAARALNRAQSVVSYAIANLEEQLGLALFDRTVTKRPQLTPAGKSVLEDARRLLGDLDVMRARVRALNEGLEGELSVAISSIMPSGIVVEALSAFRSHFPTVSLNVTVGTLGTVVDAVISGKAVIGFGGMMADSPDQIRFERIGHTAMVPVAAPDHPLAKLGRPLSPADVRDETQLIVYDASGLTRGRNFNVFSLKTWRVSDNATKHLFIRGSLGWGGLPVSLVQEDIASGRLVALHFPAFNQPEYPIYAIGNVATPPGPAARWLSVEVRAKFAEGAA</sequence>
<keyword evidence="7" id="KW-1185">Reference proteome</keyword>
<dbReference type="GO" id="GO:0000976">
    <property type="term" value="F:transcription cis-regulatory region binding"/>
    <property type="evidence" value="ECO:0007669"/>
    <property type="project" value="TreeGrafter"/>
</dbReference>
<keyword evidence="2" id="KW-0805">Transcription regulation</keyword>
<dbReference type="SUPFAM" id="SSF46785">
    <property type="entry name" value="Winged helix' DNA-binding domain"/>
    <property type="match status" value="1"/>
</dbReference>
<gene>
    <name evidence="6" type="ORF">G6N73_24425</name>
</gene>
<dbReference type="Gene3D" id="1.10.10.10">
    <property type="entry name" value="Winged helix-like DNA-binding domain superfamily/Winged helix DNA-binding domain"/>
    <property type="match status" value="1"/>
</dbReference>
<dbReference type="CDD" id="cd05466">
    <property type="entry name" value="PBP2_LTTR_substrate"/>
    <property type="match status" value="1"/>
</dbReference>
<dbReference type="InterPro" id="IPR036390">
    <property type="entry name" value="WH_DNA-bd_sf"/>
</dbReference>
<dbReference type="Proteomes" id="UP001642900">
    <property type="component" value="Unassembled WGS sequence"/>
</dbReference>
<evidence type="ECO:0000256" key="3">
    <source>
        <dbReference type="ARBA" id="ARBA00023125"/>
    </source>
</evidence>
<dbReference type="PANTHER" id="PTHR30126">
    <property type="entry name" value="HTH-TYPE TRANSCRIPTIONAL REGULATOR"/>
    <property type="match status" value="1"/>
</dbReference>
<organism evidence="6 7">
    <name type="scientific">Allomesorhizobium camelthorni</name>
    <dbReference type="NCBI Taxonomy" id="475069"/>
    <lineage>
        <taxon>Bacteria</taxon>
        <taxon>Pseudomonadati</taxon>
        <taxon>Pseudomonadota</taxon>
        <taxon>Alphaproteobacteria</taxon>
        <taxon>Hyphomicrobiales</taxon>
        <taxon>Phyllobacteriaceae</taxon>
        <taxon>Allomesorhizobium</taxon>
    </lineage>
</organism>
<keyword evidence="4" id="KW-0804">Transcription</keyword>
<evidence type="ECO:0000256" key="4">
    <source>
        <dbReference type="ARBA" id="ARBA00023163"/>
    </source>
</evidence>
<dbReference type="InterPro" id="IPR000847">
    <property type="entry name" value="LysR_HTH_N"/>
</dbReference>
<dbReference type="Pfam" id="PF03466">
    <property type="entry name" value="LysR_substrate"/>
    <property type="match status" value="1"/>
</dbReference>
<dbReference type="SUPFAM" id="SSF53850">
    <property type="entry name" value="Periplasmic binding protein-like II"/>
    <property type="match status" value="1"/>
</dbReference>
<dbReference type="AlphaFoldDB" id="A0A6G4WJ43"/>
<protein>
    <submittedName>
        <fullName evidence="6">LysR family transcriptional regulator</fullName>
    </submittedName>
</protein>
<reference evidence="6 7" key="1">
    <citation type="submission" date="2020-02" db="EMBL/GenBank/DDBJ databases">
        <title>Genome sequence of strain CCNWXJ40-4.</title>
        <authorList>
            <person name="Gao J."/>
            <person name="Sun J."/>
        </authorList>
    </citation>
    <scope>NUCLEOTIDE SEQUENCE [LARGE SCALE GENOMIC DNA]</scope>
    <source>
        <strain evidence="6 7">CCNWXJ 40-4</strain>
    </source>
</reference>
<evidence type="ECO:0000313" key="6">
    <source>
        <dbReference type="EMBL" id="NGO54246.1"/>
    </source>
</evidence>
<comment type="caution">
    <text evidence="6">The sequence shown here is derived from an EMBL/GenBank/DDBJ whole genome shotgun (WGS) entry which is preliminary data.</text>
</comment>
<dbReference type="InterPro" id="IPR005119">
    <property type="entry name" value="LysR_subst-bd"/>
</dbReference>
<dbReference type="FunFam" id="1.10.10.10:FF:000001">
    <property type="entry name" value="LysR family transcriptional regulator"/>
    <property type="match status" value="1"/>
</dbReference>
<dbReference type="PANTHER" id="PTHR30126:SF91">
    <property type="entry name" value="LYSR FAMILY TRANSCRIPTIONAL REGULATOR"/>
    <property type="match status" value="1"/>
</dbReference>
<dbReference type="EMBL" id="JAAKZF010000047">
    <property type="protein sequence ID" value="NGO54246.1"/>
    <property type="molecule type" value="Genomic_DNA"/>
</dbReference>